<dbReference type="InterPro" id="IPR011009">
    <property type="entry name" value="Kinase-like_dom_sf"/>
</dbReference>
<evidence type="ECO:0000259" key="11">
    <source>
        <dbReference type="PROSITE" id="PS50011"/>
    </source>
</evidence>
<dbReference type="PROSITE" id="PS50011">
    <property type="entry name" value="PROTEIN_KINASE_DOM"/>
    <property type="match status" value="1"/>
</dbReference>
<evidence type="ECO:0000256" key="8">
    <source>
        <dbReference type="ARBA" id="ARBA00048679"/>
    </source>
</evidence>
<dbReference type="Gene3D" id="1.10.510.10">
    <property type="entry name" value="Transferase(Phosphotransferase) domain 1"/>
    <property type="match status" value="1"/>
</dbReference>
<comment type="similarity">
    <text evidence="10">Belongs to the protein kinase superfamily.</text>
</comment>
<accession>A0A9R1RVC6</accession>
<keyword evidence="2 10" id="KW-0723">Serine/threonine-protein kinase</keyword>
<reference evidence="12 13" key="1">
    <citation type="submission" date="2017-09" db="EMBL/GenBank/DDBJ databases">
        <authorList>
            <consortium name="International Durum Wheat Genome Sequencing Consortium (IDWGSC)"/>
            <person name="Milanesi L."/>
        </authorList>
    </citation>
    <scope>NUCLEOTIDE SEQUENCE [LARGE SCALE GENOMIC DNA]</scope>
    <source>
        <strain evidence="13">cv. Svevo</strain>
    </source>
</reference>
<keyword evidence="6 9" id="KW-0067">ATP-binding</keyword>
<sequence>MLVDETTEPMALPLSLLEYITNDFSGDREIGRGGFAVVYKGTIGDWAVAVKRLSNAFMDDKEFHREVQCLMRVKHKNVVRFLGYCADRQGSMEAYNGKLVMADVHQRLLCFEYIPKGSLDKYITDAYRGWRTCYKIIKGICEGLQFLHENHIIHLDLKPANILLDDSMAPKITDFGLSRCFDENQSRDITKTILGTMGYLAPEFREGGVITPSADLYSLGVIIIEILTRQKG</sequence>
<dbReference type="SMART" id="SM00220">
    <property type="entry name" value="S_TKc"/>
    <property type="match status" value="1"/>
</dbReference>
<evidence type="ECO:0000313" key="12">
    <source>
        <dbReference type="EMBL" id="VAH55149.1"/>
    </source>
</evidence>
<dbReference type="EC" id="2.7.11.1" evidence="1"/>
<evidence type="ECO:0000256" key="9">
    <source>
        <dbReference type="PROSITE-ProRule" id="PRU10141"/>
    </source>
</evidence>
<dbReference type="PROSITE" id="PS00107">
    <property type="entry name" value="PROTEIN_KINASE_ATP"/>
    <property type="match status" value="1"/>
</dbReference>
<dbReference type="Gramene" id="TRITD2Bv1G266290.1">
    <property type="protein sequence ID" value="TRITD2Bv1G266290.1"/>
    <property type="gene ID" value="TRITD2Bv1G266290"/>
</dbReference>
<dbReference type="PROSITE" id="PS00108">
    <property type="entry name" value="PROTEIN_KINASE_ST"/>
    <property type="match status" value="1"/>
</dbReference>
<keyword evidence="4 9" id="KW-0547">Nucleotide-binding</keyword>
<dbReference type="PIRSF" id="PIRSF000654">
    <property type="entry name" value="Integrin-linked_kinase"/>
    <property type="match status" value="1"/>
</dbReference>
<dbReference type="Pfam" id="PF00069">
    <property type="entry name" value="Pkinase"/>
    <property type="match status" value="1"/>
</dbReference>
<proteinExistence type="inferred from homology"/>
<evidence type="ECO:0000256" key="7">
    <source>
        <dbReference type="ARBA" id="ARBA00047899"/>
    </source>
</evidence>
<dbReference type="FunFam" id="1.10.510.10:FF:001023">
    <property type="entry name" value="Os07g0541700 protein"/>
    <property type="match status" value="1"/>
</dbReference>
<evidence type="ECO:0000256" key="10">
    <source>
        <dbReference type="RuleBase" id="RU000304"/>
    </source>
</evidence>
<evidence type="ECO:0000256" key="2">
    <source>
        <dbReference type="ARBA" id="ARBA00022527"/>
    </source>
</evidence>
<comment type="catalytic activity">
    <reaction evidence="7">
        <text>L-threonyl-[protein] + ATP = O-phospho-L-threonyl-[protein] + ADP + H(+)</text>
        <dbReference type="Rhea" id="RHEA:46608"/>
        <dbReference type="Rhea" id="RHEA-COMP:11060"/>
        <dbReference type="Rhea" id="RHEA-COMP:11605"/>
        <dbReference type="ChEBI" id="CHEBI:15378"/>
        <dbReference type="ChEBI" id="CHEBI:30013"/>
        <dbReference type="ChEBI" id="CHEBI:30616"/>
        <dbReference type="ChEBI" id="CHEBI:61977"/>
        <dbReference type="ChEBI" id="CHEBI:456216"/>
        <dbReference type="EC" id="2.7.11.1"/>
    </reaction>
</comment>
<feature type="domain" description="Protein kinase" evidence="11">
    <location>
        <begin position="24"/>
        <end position="232"/>
    </location>
</feature>
<feature type="binding site" evidence="9">
    <location>
        <position position="51"/>
    </location>
    <ligand>
        <name>ATP</name>
        <dbReference type="ChEBI" id="CHEBI:30616"/>
    </ligand>
</feature>
<gene>
    <name evidence="12" type="ORF">TRITD_2Bv1G266290</name>
</gene>
<dbReference type="InterPro" id="IPR008271">
    <property type="entry name" value="Ser/Thr_kinase_AS"/>
</dbReference>
<keyword evidence="5" id="KW-0418">Kinase</keyword>
<keyword evidence="3" id="KW-0808">Transferase</keyword>
<evidence type="ECO:0000256" key="6">
    <source>
        <dbReference type="ARBA" id="ARBA00022840"/>
    </source>
</evidence>
<protein>
    <recommendedName>
        <fullName evidence="1">non-specific serine/threonine protein kinase</fullName>
        <ecNumber evidence="1">2.7.11.1</ecNumber>
    </recommendedName>
</protein>
<evidence type="ECO:0000256" key="3">
    <source>
        <dbReference type="ARBA" id="ARBA00022679"/>
    </source>
</evidence>
<dbReference type="GO" id="GO:0004674">
    <property type="term" value="F:protein serine/threonine kinase activity"/>
    <property type="evidence" value="ECO:0007669"/>
    <property type="project" value="UniProtKB-KW"/>
</dbReference>
<dbReference type="Proteomes" id="UP000324705">
    <property type="component" value="Chromosome 2B"/>
</dbReference>
<organism evidence="12 13">
    <name type="scientific">Triticum turgidum subsp. durum</name>
    <name type="common">Durum wheat</name>
    <name type="synonym">Triticum durum</name>
    <dbReference type="NCBI Taxonomy" id="4567"/>
    <lineage>
        <taxon>Eukaryota</taxon>
        <taxon>Viridiplantae</taxon>
        <taxon>Streptophyta</taxon>
        <taxon>Embryophyta</taxon>
        <taxon>Tracheophyta</taxon>
        <taxon>Spermatophyta</taxon>
        <taxon>Magnoliopsida</taxon>
        <taxon>Liliopsida</taxon>
        <taxon>Poales</taxon>
        <taxon>Poaceae</taxon>
        <taxon>BOP clade</taxon>
        <taxon>Pooideae</taxon>
        <taxon>Triticodae</taxon>
        <taxon>Triticeae</taxon>
        <taxon>Triticinae</taxon>
        <taxon>Triticum</taxon>
    </lineage>
</organism>
<dbReference type="EMBL" id="LT934114">
    <property type="protein sequence ID" value="VAH55149.1"/>
    <property type="molecule type" value="Genomic_DNA"/>
</dbReference>
<keyword evidence="13" id="KW-1185">Reference proteome</keyword>
<dbReference type="SUPFAM" id="SSF56112">
    <property type="entry name" value="Protein kinase-like (PK-like)"/>
    <property type="match status" value="1"/>
</dbReference>
<dbReference type="GO" id="GO:0005524">
    <property type="term" value="F:ATP binding"/>
    <property type="evidence" value="ECO:0007669"/>
    <property type="project" value="UniProtKB-UniRule"/>
</dbReference>
<comment type="catalytic activity">
    <reaction evidence="8">
        <text>L-seryl-[protein] + ATP = O-phospho-L-seryl-[protein] + ADP + H(+)</text>
        <dbReference type="Rhea" id="RHEA:17989"/>
        <dbReference type="Rhea" id="RHEA-COMP:9863"/>
        <dbReference type="Rhea" id="RHEA-COMP:11604"/>
        <dbReference type="ChEBI" id="CHEBI:15378"/>
        <dbReference type="ChEBI" id="CHEBI:29999"/>
        <dbReference type="ChEBI" id="CHEBI:30616"/>
        <dbReference type="ChEBI" id="CHEBI:83421"/>
        <dbReference type="ChEBI" id="CHEBI:456216"/>
        <dbReference type="EC" id="2.7.11.1"/>
    </reaction>
</comment>
<evidence type="ECO:0000256" key="5">
    <source>
        <dbReference type="ARBA" id="ARBA00022777"/>
    </source>
</evidence>
<dbReference type="PANTHER" id="PTHR45707:SF73">
    <property type="entry name" value="PROTEIN KINASE DOMAIN-CONTAINING PROTEIN"/>
    <property type="match status" value="1"/>
</dbReference>
<evidence type="ECO:0000256" key="1">
    <source>
        <dbReference type="ARBA" id="ARBA00012513"/>
    </source>
</evidence>
<dbReference type="PANTHER" id="PTHR45707">
    <property type="entry name" value="C2 CALCIUM/LIPID-BINDING PLANT PHOSPHORIBOSYLTRANSFERASE FAMILY PROTEIN"/>
    <property type="match status" value="1"/>
</dbReference>
<dbReference type="InterPro" id="IPR017441">
    <property type="entry name" value="Protein_kinase_ATP_BS"/>
</dbReference>
<dbReference type="InterPro" id="IPR000719">
    <property type="entry name" value="Prot_kinase_dom"/>
</dbReference>
<dbReference type="AlphaFoldDB" id="A0A9R1RVC6"/>
<evidence type="ECO:0000256" key="4">
    <source>
        <dbReference type="ARBA" id="ARBA00022741"/>
    </source>
</evidence>
<evidence type="ECO:0000313" key="13">
    <source>
        <dbReference type="Proteomes" id="UP000324705"/>
    </source>
</evidence>
<name>A0A9R1RVC6_TRITD</name>